<reference evidence="3" key="1">
    <citation type="submission" date="2017-10" db="EMBL/GenBank/DDBJ databases">
        <authorList>
            <person name="Banno H."/>
            <person name="Chua N.-H."/>
        </authorList>
    </citation>
    <scope>NUCLEOTIDE SEQUENCE [LARGE SCALE GENOMIC DNA]</scope>
</reference>
<dbReference type="InterPro" id="IPR009045">
    <property type="entry name" value="Zn_M74/Hedgehog-like"/>
</dbReference>
<protein>
    <submittedName>
        <fullName evidence="2">Lysin A, L-Ala-D-Glu peptidase domain</fullName>
    </submittedName>
</protein>
<feature type="domain" description="Peptidase M15C" evidence="1">
    <location>
        <begin position="74"/>
        <end position="133"/>
    </location>
</feature>
<keyword evidence="3" id="KW-1185">Reference proteome</keyword>
<dbReference type="GO" id="GO:0008233">
    <property type="term" value="F:peptidase activity"/>
    <property type="evidence" value="ECO:0007669"/>
    <property type="project" value="InterPro"/>
</dbReference>
<dbReference type="SUPFAM" id="SSF55166">
    <property type="entry name" value="Hedgehog/DD-peptidase"/>
    <property type="match status" value="1"/>
</dbReference>
<evidence type="ECO:0000313" key="2">
    <source>
        <dbReference type="EMBL" id="ATW60792.1"/>
    </source>
</evidence>
<proteinExistence type="predicted"/>
<dbReference type="InterPro" id="IPR039561">
    <property type="entry name" value="Peptidase_M15C"/>
</dbReference>
<dbReference type="Proteomes" id="UP000240944">
    <property type="component" value="Segment"/>
</dbReference>
<dbReference type="EMBL" id="MG099939">
    <property type="protein sequence ID" value="ATW60792.1"/>
    <property type="molecule type" value="Genomic_DNA"/>
</dbReference>
<gene>
    <name evidence="2" type="ORF">SEA_BENTHERDUNTHAT_22</name>
</gene>
<evidence type="ECO:0000259" key="1">
    <source>
        <dbReference type="Pfam" id="PF13539"/>
    </source>
</evidence>
<dbReference type="Pfam" id="PF13539">
    <property type="entry name" value="Peptidase_M15_4"/>
    <property type="match status" value="1"/>
</dbReference>
<name>A0A2H4PEX9_9CAUD</name>
<accession>A0A2H4PEX9</accession>
<sequence>MGFRTAYGYTHSENGWRMCNRDECVLVPGPYMNTAPIRSGAPAIILGDFARRYHAEIAPLVSPVWGWSNTNDVATSNHLSGTALDLNATQWPWGLLRMPASLVSKTNRLLEFYEGTVFWGRRWSRPDEMHFQIGVPEGNPALARIVSKIQRGGDPPAPPQWQPSARDFEAFSQLGRF</sequence>
<organism evidence="2 3">
    <name type="scientific">Gordonia phage BENtherdunthat</name>
    <dbReference type="NCBI Taxonomy" id="2047830"/>
    <lineage>
        <taxon>Viruses</taxon>
        <taxon>Duplodnaviria</taxon>
        <taxon>Heunggongvirae</taxon>
        <taxon>Uroviricota</taxon>
        <taxon>Caudoviricetes</taxon>
        <taxon>Langleyhallvirinae</taxon>
        <taxon>Getalongvirus</taxon>
        <taxon>Getalongvirus bentherdunthat</taxon>
    </lineage>
</organism>
<evidence type="ECO:0000313" key="3">
    <source>
        <dbReference type="Proteomes" id="UP000240944"/>
    </source>
</evidence>